<sequence length="390" mass="44819">MKILYLTSPNFFDLEISYIRELSKLADVRVLLYVAPMNLKSSAFSLDSQLKKEEIVIATEYPGMEKYDGMIDRKQWFIVNDYTNFSLLSCYRLNKKMIRFMNAYNPDIVHLVGTGKQKSMLAAMMDGKRKMLLSVHDVIEHRNNESFKIQLLYKVRNFVIKKMHNILLYSYISDDILKKQLNNIPHTIYHSTLGAYDFLNSYPLISNQYGKYVLFFGRIDYYKGVDILVESYLKSNLPKQGIRLVLAGKDNVGIVKNMDNENVIILNRYIENDELANLIRNSMFAVLPYRTATQSGVTKSAFALGKPMLCTDAGNLPIEVIDGKYGKIVRADDSSHLTAGLNWMVSNTDILGVYAENIKTDWNENGQYSWKCIAKDMVANVYEKIIENNL</sequence>
<keyword evidence="3" id="KW-1185">Reference proteome</keyword>
<keyword evidence="1" id="KW-0808">Transferase</keyword>
<comment type="caution">
    <text evidence="2">The sequence shown here is derived from an EMBL/GenBank/DDBJ whole genome shotgun (WGS) entry which is preliminary data.</text>
</comment>
<organism evidence="2 3">
    <name type="scientific">Bacteroides faecalis</name>
    <dbReference type="NCBI Taxonomy" id="2447885"/>
    <lineage>
        <taxon>Bacteria</taxon>
        <taxon>Pseudomonadati</taxon>
        <taxon>Bacteroidota</taxon>
        <taxon>Bacteroidia</taxon>
        <taxon>Bacteroidales</taxon>
        <taxon>Bacteroidaceae</taxon>
        <taxon>Bacteroides</taxon>
    </lineage>
</organism>
<protein>
    <submittedName>
        <fullName evidence="2">Uncharacterized protein</fullName>
    </submittedName>
</protein>
<dbReference type="CDD" id="cd03801">
    <property type="entry name" value="GT4_PimA-like"/>
    <property type="match status" value="1"/>
</dbReference>
<dbReference type="PANTHER" id="PTHR46401">
    <property type="entry name" value="GLYCOSYLTRANSFERASE WBBK-RELATED"/>
    <property type="match status" value="1"/>
</dbReference>
<dbReference type="PANTHER" id="PTHR46401:SF2">
    <property type="entry name" value="GLYCOSYLTRANSFERASE WBBK-RELATED"/>
    <property type="match status" value="1"/>
</dbReference>
<dbReference type="Proteomes" id="UP000288079">
    <property type="component" value="Unassembled WGS sequence"/>
</dbReference>
<dbReference type="GO" id="GO:0009103">
    <property type="term" value="P:lipopolysaccharide biosynthetic process"/>
    <property type="evidence" value="ECO:0007669"/>
    <property type="project" value="TreeGrafter"/>
</dbReference>
<dbReference type="Gene3D" id="3.40.50.2000">
    <property type="entry name" value="Glycogen Phosphorylase B"/>
    <property type="match status" value="2"/>
</dbReference>
<gene>
    <name evidence="2" type="ORF">KGMB02408_27740</name>
</gene>
<dbReference type="GO" id="GO:0016757">
    <property type="term" value="F:glycosyltransferase activity"/>
    <property type="evidence" value="ECO:0007669"/>
    <property type="project" value="TreeGrafter"/>
</dbReference>
<dbReference type="SUPFAM" id="SSF53756">
    <property type="entry name" value="UDP-Glycosyltransferase/glycogen phosphorylase"/>
    <property type="match status" value="1"/>
</dbReference>
<dbReference type="Pfam" id="PF13692">
    <property type="entry name" value="Glyco_trans_1_4"/>
    <property type="match status" value="1"/>
</dbReference>
<dbReference type="AlphaFoldDB" id="A0A401LWD1"/>
<name>A0A401LWD1_9BACE</name>
<accession>A0A401LWD1</accession>
<dbReference type="RefSeq" id="WP_125041717.1">
    <property type="nucleotide sequence ID" value="NZ_BHWB01000008.1"/>
</dbReference>
<dbReference type="EMBL" id="BHWB01000008">
    <property type="protein sequence ID" value="GCB35829.1"/>
    <property type="molecule type" value="Genomic_DNA"/>
</dbReference>
<dbReference type="OrthoDB" id="9771846at2"/>
<evidence type="ECO:0000256" key="1">
    <source>
        <dbReference type="ARBA" id="ARBA00022679"/>
    </source>
</evidence>
<evidence type="ECO:0000313" key="3">
    <source>
        <dbReference type="Proteomes" id="UP000288079"/>
    </source>
</evidence>
<evidence type="ECO:0000313" key="2">
    <source>
        <dbReference type="EMBL" id="GCB35829.1"/>
    </source>
</evidence>
<reference evidence="2 3" key="1">
    <citation type="submission" date="2018-10" db="EMBL/GenBank/DDBJ databases">
        <title>Draft Genome Sequence of Bacteroides sp. KCTC 15687.</title>
        <authorList>
            <person name="Yu S.Y."/>
            <person name="Kim J.S."/>
            <person name="Oh B.S."/>
            <person name="Park S.H."/>
            <person name="Kang S.W."/>
            <person name="Park J.E."/>
            <person name="Choi S.H."/>
            <person name="Han K.I."/>
            <person name="Lee K.C."/>
            <person name="Eom M.K."/>
            <person name="Suh M.K."/>
            <person name="Lee D.H."/>
            <person name="Yoon H."/>
            <person name="Kim B."/>
            <person name="Yang S.J."/>
            <person name="Lee J.S."/>
            <person name="Lee J.H."/>
        </authorList>
    </citation>
    <scope>NUCLEOTIDE SEQUENCE [LARGE SCALE GENOMIC DNA]</scope>
    <source>
        <strain evidence="2 3">KCTC 15687</strain>
    </source>
</reference>
<proteinExistence type="predicted"/>